<proteinExistence type="predicted"/>
<evidence type="ECO:0000313" key="1">
    <source>
        <dbReference type="EMBL" id="GBN79248.1"/>
    </source>
</evidence>
<protein>
    <submittedName>
        <fullName evidence="1">Uncharacterized protein</fullName>
    </submittedName>
</protein>
<sequence length="151" mass="16891">MIALHSLAEFNSLKPTSSPLDSLPGVFYHTELLTHTNKSFRHPEYLRQAALEVINNIPIEATLIYTDGSKNEIGHTGDRKDETALSRLASGHLKTLRFSRGDKKFKICTKCSIIEATPQHLLVYVALVYDDTCSNDFVLEVMKANGLMDLI</sequence>
<reference evidence="1 2" key="1">
    <citation type="journal article" date="2019" name="Sci. Rep.">
        <title>Orb-weaving spider Araneus ventricosus genome elucidates the spidroin gene catalogue.</title>
        <authorList>
            <person name="Kono N."/>
            <person name="Nakamura H."/>
            <person name="Ohtoshi R."/>
            <person name="Moran D.A.P."/>
            <person name="Shinohara A."/>
            <person name="Yoshida Y."/>
            <person name="Fujiwara M."/>
            <person name="Mori M."/>
            <person name="Tomita M."/>
            <person name="Arakawa K."/>
        </authorList>
    </citation>
    <scope>NUCLEOTIDE SEQUENCE [LARGE SCALE GENOMIC DNA]</scope>
</reference>
<dbReference type="OrthoDB" id="8063525at2759"/>
<gene>
    <name evidence="1" type="ORF">AVEN_102074_1</name>
</gene>
<dbReference type="EMBL" id="BGPR01018470">
    <property type="protein sequence ID" value="GBN79248.1"/>
    <property type="molecule type" value="Genomic_DNA"/>
</dbReference>
<name>A0A4Y2RTY9_ARAVE</name>
<keyword evidence="2" id="KW-1185">Reference proteome</keyword>
<evidence type="ECO:0000313" key="2">
    <source>
        <dbReference type="Proteomes" id="UP000499080"/>
    </source>
</evidence>
<dbReference type="AlphaFoldDB" id="A0A4Y2RTY9"/>
<dbReference type="Proteomes" id="UP000499080">
    <property type="component" value="Unassembled WGS sequence"/>
</dbReference>
<accession>A0A4Y2RTY9</accession>
<comment type="caution">
    <text evidence="1">The sequence shown here is derived from an EMBL/GenBank/DDBJ whole genome shotgun (WGS) entry which is preliminary data.</text>
</comment>
<organism evidence="1 2">
    <name type="scientific">Araneus ventricosus</name>
    <name type="common">Orbweaver spider</name>
    <name type="synonym">Epeira ventricosa</name>
    <dbReference type="NCBI Taxonomy" id="182803"/>
    <lineage>
        <taxon>Eukaryota</taxon>
        <taxon>Metazoa</taxon>
        <taxon>Ecdysozoa</taxon>
        <taxon>Arthropoda</taxon>
        <taxon>Chelicerata</taxon>
        <taxon>Arachnida</taxon>
        <taxon>Araneae</taxon>
        <taxon>Araneomorphae</taxon>
        <taxon>Entelegynae</taxon>
        <taxon>Araneoidea</taxon>
        <taxon>Araneidae</taxon>
        <taxon>Araneus</taxon>
    </lineage>
</organism>